<dbReference type="InterPro" id="IPR020539">
    <property type="entry name" value="RNase_P_CS"/>
</dbReference>
<protein>
    <recommendedName>
        <fullName evidence="7 8">Ribonuclease P protein component</fullName>
        <shortName evidence="7">RNase P protein</shortName>
        <shortName evidence="7">RNaseP protein</shortName>
        <ecNumber evidence="7 8">3.1.26.5</ecNumber>
    </recommendedName>
    <alternativeName>
        <fullName evidence="7">Protein C5</fullName>
    </alternativeName>
</protein>
<dbReference type="Gene3D" id="3.30.230.10">
    <property type="match status" value="1"/>
</dbReference>
<comment type="function">
    <text evidence="1 7">RNaseP catalyzes the removal of the 5'-leader sequence from pre-tRNA to produce the mature 5'-terminus. It can also cleave other RNA substrates such as 4.5S RNA. The protein component plays an auxiliary but essential role in vivo by binding to the 5'-leader sequence and broadening the substrate specificity of the ribozyme.</text>
</comment>
<comment type="similarity">
    <text evidence="7">Belongs to the RnpA family.</text>
</comment>
<proteinExistence type="inferred from homology"/>
<dbReference type="InterPro" id="IPR000100">
    <property type="entry name" value="RNase_P"/>
</dbReference>
<dbReference type="PANTHER" id="PTHR33992:SF1">
    <property type="entry name" value="RIBONUCLEASE P PROTEIN COMPONENT"/>
    <property type="match status" value="1"/>
</dbReference>
<dbReference type="GeneID" id="66261567"/>
<evidence type="ECO:0000256" key="2">
    <source>
        <dbReference type="ARBA" id="ARBA00022694"/>
    </source>
</evidence>
<evidence type="ECO:0000313" key="10">
    <source>
        <dbReference type="EMBL" id="ATW30347.1"/>
    </source>
</evidence>
<dbReference type="NCBIfam" id="TIGR00188">
    <property type="entry name" value="rnpA"/>
    <property type="match status" value="1"/>
</dbReference>
<dbReference type="Proteomes" id="UP000229055">
    <property type="component" value="Chromosome"/>
</dbReference>
<dbReference type="HAMAP" id="MF_00227">
    <property type="entry name" value="RNase_P"/>
    <property type="match status" value="1"/>
</dbReference>
<dbReference type="OMA" id="LHQHELP"/>
<evidence type="ECO:0000256" key="7">
    <source>
        <dbReference type="HAMAP-Rule" id="MF_00227"/>
    </source>
</evidence>
<dbReference type="RefSeq" id="WP_015874345.1">
    <property type="nucleotide sequence ID" value="NZ_CADIJI010000041.1"/>
</dbReference>
<dbReference type="EMBL" id="CP017606">
    <property type="protein sequence ID" value="ATW30347.1"/>
    <property type="molecule type" value="Genomic_DNA"/>
</dbReference>
<dbReference type="PROSITE" id="PS00648">
    <property type="entry name" value="RIBONUCLEASE_P"/>
    <property type="match status" value="1"/>
</dbReference>
<dbReference type="GO" id="GO:0000049">
    <property type="term" value="F:tRNA binding"/>
    <property type="evidence" value="ECO:0007669"/>
    <property type="project" value="UniProtKB-UniRule"/>
</dbReference>
<evidence type="ECO:0000256" key="4">
    <source>
        <dbReference type="ARBA" id="ARBA00022759"/>
    </source>
</evidence>
<dbReference type="GO" id="GO:0030677">
    <property type="term" value="C:ribonuclease P complex"/>
    <property type="evidence" value="ECO:0007669"/>
    <property type="project" value="TreeGrafter"/>
</dbReference>
<evidence type="ECO:0000313" key="13">
    <source>
        <dbReference type="Proteomes" id="UP000230008"/>
    </source>
</evidence>
<gene>
    <name evidence="7" type="primary">rnpA</name>
    <name evidence="10" type="ORF">BJP41_08505</name>
    <name evidence="11" type="ORF">BJP43_08675</name>
    <name evidence="9" type="ORF">CJJ18_08340</name>
</gene>
<dbReference type="PANTHER" id="PTHR33992">
    <property type="entry name" value="RIBONUCLEASE P PROTEIN COMPONENT"/>
    <property type="match status" value="1"/>
</dbReference>
<dbReference type="EMBL" id="CP022932">
    <property type="protein sequence ID" value="ASV33985.1"/>
    <property type="molecule type" value="Genomic_DNA"/>
</dbReference>
<dbReference type="EMBL" id="CP017613">
    <property type="protein sequence ID" value="ATW34314.1"/>
    <property type="molecule type" value="Genomic_DNA"/>
</dbReference>
<dbReference type="InterPro" id="IPR014721">
    <property type="entry name" value="Ribsml_uS5_D2-typ_fold_subgr"/>
</dbReference>
<evidence type="ECO:0000313" key="9">
    <source>
        <dbReference type="EMBL" id="ASV33985.1"/>
    </source>
</evidence>
<keyword evidence="4 7" id="KW-0255">Endonuclease</keyword>
<comment type="catalytic activity">
    <reaction evidence="7">
        <text>Endonucleolytic cleavage of RNA, removing 5'-extranucleotides from tRNA precursor.</text>
        <dbReference type="EC" id="3.1.26.5"/>
    </reaction>
</comment>
<name>A0A2D3T3I3_9ENTR</name>
<keyword evidence="5 7" id="KW-0378">Hydrolase</keyword>
<keyword evidence="3 7" id="KW-0540">Nuclease</keyword>
<comment type="subunit">
    <text evidence="7">Consists of a catalytic RNA component (M1 or rnpB) and a protein subunit.</text>
</comment>
<reference evidence="12 13" key="1">
    <citation type="submission" date="2016-10" db="EMBL/GenBank/DDBJ databases">
        <authorList>
            <person name="Chevignon G."/>
        </authorList>
    </citation>
    <scope>NUCLEOTIDE SEQUENCE [LARGE SCALE GENOMIC DNA]</scope>
    <source>
        <strain evidence="13">A2C</strain>
        <strain evidence="12">ZA17</strain>
    </source>
</reference>
<dbReference type="Pfam" id="PF00825">
    <property type="entry name" value="Ribonuclease_P"/>
    <property type="match status" value="1"/>
</dbReference>
<evidence type="ECO:0000313" key="11">
    <source>
        <dbReference type="EMBL" id="ATW34314.1"/>
    </source>
</evidence>
<evidence type="ECO:0000256" key="6">
    <source>
        <dbReference type="ARBA" id="ARBA00022884"/>
    </source>
</evidence>
<reference evidence="9" key="2">
    <citation type="submission" date="2017-08" db="EMBL/GenBank/DDBJ databases">
        <title>Genome sequence of Candidatus Hamiltonella defensa from Acyrthosiphon pisum strain MI47.</title>
        <authorList>
            <person name="Patel V.A."/>
            <person name="Chevignon G."/>
            <person name="Russell J.A."/>
            <person name="Oliver K.M."/>
        </authorList>
    </citation>
    <scope>NUCLEOTIDE SEQUENCE</scope>
    <source>
        <strain evidence="9">MI47</strain>
    </source>
</reference>
<evidence type="ECO:0000256" key="1">
    <source>
        <dbReference type="ARBA" id="ARBA00002663"/>
    </source>
</evidence>
<sequence>MVVQFSFPRELRLLTPHSFGFVFEKPQRASTEQITVLARINDLKHPRIGFAISKKNVKHAHHRNRIKRLTRESFRLHQHFLLPMDFIILAKKGVDKLDNQVLNAVLERLWRRYSH</sequence>
<dbReference type="Proteomes" id="UP000230008">
    <property type="component" value="Chromosome"/>
</dbReference>
<organism evidence="10 13">
    <name type="scientific">Candidatus Williamhamiltonella defendens</name>
    <dbReference type="NCBI Taxonomy" id="138072"/>
    <lineage>
        <taxon>Bacteria</taxon>
        <taxon>Pseudomonadati</taxon>
        <taxon>Pseudomonadota</taxon>
        <taxon>Gammaproteobacteria</taxon>
        <taxon>Enterobacterales</taxon>
        <taxon>Enterobacteriaceae</taxon>
        <taxon>aphid secondary symbionts</taxon>
        <taxon>Candidatus Williamhamiltonella</taxon>
    </lineage>
</organism>
<dbReference type="Proteomes" id="UP000792865">
    <property type="component" value="Chromosome"/>
</dbReference>
<dbReference type="GO" id="GO:0001682">
    <property type="term" value="P:tRNA 5'-leader removal"/>
    <property type="evidence" value="ECO:0007669"/>
    <property type="project" value="UniProtKB-UniRule"/>
</dbReference>
<keyword evidence="6 7" id="KW-0694">RNA-binding</keyword>
<dbReference type="GO" id="GO:0042781">
    <property type="term" value="F:3'-tRNA processing endoribonuclease activity"/>
    <property type="evidence" value="ECO:0007669"/>
    <property type="project" value="TreeGrafter"/>
</dbReference>
<evidence type="ECO:0000313" key="12">
    <source>
        <dbReference type="Proteomes" id="UP000229055"/>
    </source>
</evidence>
<evidence type="ECO:0000256" key="8">
    <source>
        <dbReference type="NCBIfam" id="TIGR00188"/>
    </source>
</evidence>
<dbReference type="SUPFAM" id="SSF54211">
    <property type="entry name" value="Ribosomal protein S5 domain 2-like"/>
    <property type="match status" value="1"/>
</dbReference>
<evidence type="ECO:0000256" key="3">
    <source>
        <dbReference type="ARBA" id="ARBA00022722"/>
    </source>
</evidence>
<dbReference type="SMR" id="A0A2D3T3I3"/>
<keyword evidence="2 7" id="KW-0819">tRNA processing</keyword>
<dbReference type="GO" id="GO:0004526">
    <property type="term" value="F:ribonuclease P activity"/>
    <property type="evidence" value="ECO:0007669"/>
    <property type="project" value="UniProtKB-UniRule"/>
</dbReference>
<reference evidence="12 13" key="3">
    <citation type="submission" date="2017-11" db="EMBL/GenBank/DDBJ databases">
        <title>PacBio sequencing of new strain of the secondary endosymbiont Candidatus Hamiltonella defensa.</title>
        <authorList>
            <person name="Strand M.R."/>
            <person name="Oliver K."/>
        </authorList>
    </citation>
    <scope>NUCLEOTIDE SEQUENCE [LARGE SCALE GENOMIC DNA]</scope>
    <source>
        <strain evidence="13">A2C</strain>
        <strain evidence="12">ZA17</strain>
    </source>
</reference>
<dbReference type="AlphaFoldDB" id="A0A2D3T3I3"/>
<dbReference type="InterPro" id="IPR020568">
    <property type="entry name" value="Ribosomal_Su5_D2-typ_SF"/>
</dbReference>
<reference evidence="10" key="4">
    <citation type="journal article" date="2018" name="Genome Biol. Evol.">
        <title>Culture-Facilitated Comparative Genomics of the Facultative Symbiont Hamiltonella defensa.</title>
        <authorList>
            <person name="Chevignon G."/>
            <person name="Boyd B.M."/>
            <person name="Brandt J.W."/>
            <person name="Oliver K.M."/>
            <person name="Strand M.R."/>
        </authorList>
    </citation>
    <scope>NUCLEOTIDE SEQUENCE</scope>
    <source>
        <strain evidence="10">A2C</strain>
        <strain evidence="11">ZA17</strain>
    </source>
</reference>
<dbReference type="EC" id="3.1.26.5" evidence="7 8"/>
<evidence type="ECO:0000256" key="5">
    <source>
        <dbReference type="ARBA" id="ARBA00022801"/>
    </source>
</evidence>
<accession>A0A2D3T3I3</accession>